<accession>W9GJK3</accession>
<dbReference type="InterPro" id="IPR002539">
    <property type="entry name" value="MaoC-like_dom"/>
</dbReference>
<organism evidence="3 4">
    <name type="scientific">Intrasporangium chromatireducens Q5-1</name>
    <dbReference type="NCBI Taxonomy" id="584657"/>
    <lineage>
        <taxon>Bacteria</taxon>
        <taxon>Bacillati</taxon>
        <taxon>Actinomycetota</taxon>
        <taxon>Actinomycetes</taxon>
        <taxon>Micrococcales</taxon>
        <taxon>Intrasporangiaceae</taxon>
        <taxon>Intrasporangium</taxon>
    </lineage>
</organism>
<dbReference type="EMBL" id="AWQS01000056">
    <property type="protein sequence ID" value="EWT06280.1"/>
    <property type="molecule type" value="Genomic_DNA"/>
</dbReference>
<reference evidence="4" key="1">
    <citation type="submission" date="2013-08" db="EMBL/GenBank/DDBJ databases">
        <title>Intrasporangium oryzae NRRL B-24470.</title>
        <authorList>
            <person name="Liu H."/>
            <person name="Wang G."/>
        </authorList>
    </citation>
    <scope>NUCLEOTIDE SEQUENCE [LARGE SCALE GENOMIC DNA]</scope>
    <source>
        <strain evidence="4">Q5-1</strain>
    </source>
</reference>
<name>W9GJK3_9MICO</name>
<dbReference type="PANTHER" id="PTHR42993:SF1">
    <property type="entry name" value="MAOC-LIKE DEHYDRATASE DOMAIN-CONTAINING PROTEIN"/>
    <property type="match status" value="1"/>
</dbReference>
<dbReference type="PANTHER" id="PTHR42993">
    <property type="entry name" value="MAOC-LIKE DEHYDRATASE DOMAIN-CONTAINING PROTEIN"/>
    <property type="match status" value="1"/>
</dbReference>
<evidence type="ECO:0000313" key="3">
    <source>
        <dbReference type="EMBL" id="EWT06280.1"/>
    </source>
</evidence>
<evidence type="ECO:0000256" key="1">
    <source>
        <dbReference type="ARBA" id="ARBA00005254"/>
    </source>
</evidence>
<dbReference type="CDD" id="cd03450">
    <property type="entry name" value="NodN"/>
    <property type="match status" value="1"/>
</dbReference>
<dbReference type="RefSeq" id="WP_034715808.1">
    <property type="nucleotide sequence ID" value="NZ_AWQS01000056.1"/>
</dbReference>
<keyword evidence="4" id="KW-1185">Reference proteome</keyword>
<dbReference type="InterPro" id="IPR039375">
    <property type="entry name" value="NodN-like"/>
</dbReference>
<sequence>MTQRVFRSVPDLEAAVGEELGPTDWVEITQDTVDGFADLTGDHQWIHVDVDRARTSPFGGTIAHGYLTLSMLPSFSTSLYSIKAGTARLNYGLEKVRFPASVLVGSKVRATATIKQIRQVSAGTQVRVGWTVEADGVARPVCVAESITLVVP</sequence>
<dbReference type="InterPro" id="IPR029069">
    <property type="entry name" value="HotDog_dom_sf"/>
</dbReference>
<evidence type="ECO:0000313" key="4">
    <source>
        <dbReference type="Proteomes" id="UP000019494"/>
    </source>
</evidence>
<dbReference type="AlphaFoldDB" id="W9GJK3"/>
<gene>
    <name evidence="3" type="ORF">N864_22725</name>
</gene>
<protein>
    <submittedName>
        <fullName evidence="3">Dehydratase</fullName>
    </submittedName>
</protein>
<dbReference type="Pfam" id="PF01575">
    <property type="entry name" value="MaoC_dehydratas"/>
    <property type="match status" value="1"/>
</dbReference>
<feature type="domain" description="MaoC-like" evidence="2">
    <location>
        <begin position="13"/>
        <end position="130"/>
    </location>
</feature>
<comment type="similarity">
    <text evidence="1">Belongs to the enoyl-CoA hydratase/isomerase family.</text>
</comment>
<dbReference type="Gene3D" id="3.10.129.10">
    <property type="entry name" value="Hotdog Thioesterase"/>
    <property type="match status" value="1"/>
</dbReference>
<dbReference type="Proteomes" id="UP000019494">
    <property type="component" value="Unassembled WGS sequence"/>
</dbReference>
<proteinExistence type="inferred from homology"/>
<dbReference type="SUPFAM" id="SSF54637">
    <property type="entry name" value="Thioesterase/thiol ester dehydrase-isomerase"/>
    <property type="match status" value="1"/>
</dbReference>
<comment type="caution">
    <text evidence="3">The sequence shown here is derived from an EMBL/GenBank/DDBJ whole genome shotgun (WGS) entry which is preliminary data.</text>
</comment>
<evidence type="ECO:0000259" key="2">
    <source>
        <dbReference type="Pfam" id="PF01575"/>
    </source>
</evidence>